<evidence type="ECO:0000256" key="4">
    <source>
        <dbReference type="SAM" id="MobiDB-lite"/>
    </source>
</evidence>
<dbReference type="Proteomes" id="UP000297604">
    <property type="component" value="Unassembled WGS sequence"/>
</dbReference>
<keyword evidence="3" id="KW-0949">S-adenosyl-L-methionine</keyword>
<dbReference type="PANTHER" id="PTHR43464:SF19">
    <property type="entry name" value="UBIQUINONE BIOSYNTHESIS O-METHYLTRANSFERASE, MITOCHONDRIAL"/>
    <property type="match status" value="1"/>
</dbReference>
<organism evidence="6 7">
    <name type="scientific">Cryobacterium glucosi</name>
    <dbReference type="NCBI Taxonomy" id="1259175"/>
    <lineage>
        <taxon>Bacteria</taxon>
        <taxon>Bacillati</taxon>
        <taxon>Actinomycetota</taxon>
        <taxon>Actinomycetes</taxon>
        <taxon>Micrococcales</taxon>
        <taxon>Microbacteriaceae</taxon>
        <taxon>Cryobacterium</taxon>
    </lineage>
</organism>
<dbReference type="InterPro" id="IPR029063">
    <property type="entry name" value="SAM-dependent_MTases_sf"/>
</dbReference>
<protein>
    <submittedName>
        <fullName evidence="6">Class I SAM-dependent methyltransferase</fullName>
    </submittedName>
</protein>
<accession>A0ABY2ITV1</accession>
<dbReference type="Pfam" id="PF13649">
    <property type="entry name" value="Methyltransf_25"/>
    <property type="match status" value="1"/>
</dbReference>
<dbReference type="InterPro" id="IPR041698">
    <property type="entry name" value="Methyltransf_25"/>
</dbReference>
<keyword evidence="1 6" id="KW-0489">Methyltransferase</keyword>
<dbReference type="SUPFAM" id="SSF53335">
    <property type="entry name" value="S-adenosyl-L-methionine-dependent methyltransferases"/>
    <property type="match status" value="1"/>
</dbReference>
<name>A0ABY2ITV1_9MICO</name>
<evidence type="ECO:0000256" key="1">
    <source>
        <dbReference type="ARBA" id="ARBA00022603"/>
    </source>
</evidence>
<dbReference type="Gene3D" id="3.40.50.150">
    <property type="entry name" value="Vaccinia Virus protein VP39"/>
    <property type="match status" value="1"/>
</dbReference>
<feature type="region of interest" description="Disordered" evidence="4">
    <location>
        <begin position="1"/>
        <end position="24"/>
    </location>
</feature>
<dbReference type="EMBL" id="SOFS01000005">
    <property type="protein sequence ID" value="TFC23625.1"/>
    <property type="molecule type" value="Genomic_DNA"/>
</dbReference>
<comment type="caution">
    <text evidence="6">The sequence shown here is derived from an EMBL/GenBank/DDBJ whole genome shotgun (WGS) entry which is preliminary data.</text>
</comment>
<keyword evidence="2" id="KW-0808">Transferase</keyword>
<gene>
    <name evidence="6" type="ORF">E3O46_00890</name>
</gene>
<evidence type="ECO:0000259" key="5">
    <source>
        <dbReference type="Pfam" id="PF13649"/>
    </source>
</evidence>
<evidence type="ECO:0000256" key="3">
    <source>
        <dbReference type="ARBA" id="ARBA00022691"/>
    </source>
</evidence>
<evidence type="ECO:0000313" key="6">
    <source>
        <dbReference type="EMBL" id="TFC23625.1"/>
    </source>
</evidence>
<sequence length="243" mass="26261">MAALVDASPTLDARSVPDSEPCDNRHAGCRIDRRDLTVDANEWDSRYRQARDGDHARLWSAVPAKLVQDIVSPWTPGLALDMASGDGRNAIWLASRGWNVTGLDFSAEAIGQAREHARAAGVDVDWLVADATTWQTEERFDLVTVMYLHLPEELFRIVLARAIGWLAPGGHLLVLGHDRGNIDAGGPGPGNPDILYTPELLSSIVGPKRILRCETVSRDLATDPESPAETGGVALDTVLVAIC</sequence>
<evidence type="ECO:0000256" key="2">
    <source>
        <dbReference type="ARBA" id="ARBA00022679"/>
    </source>
</evidence>
<evidence type="ECO:0000313" key="7">
    <source>
        <dbReference type="Proteomes" id="UP000297604"/>
    </source>
</evidence>
<reference evidence="6 7" key="1">
    <citation type="submission" date="2019-03" db="EMBL/GenBank/DDBJ databases">
        <title>Genomics of glacier-inhabiting Cryobacterium strains.</title>
        <authorList>
            <person name="Liu Q."/>
            <person name="Xin Y.-H."/>
        </authorList>
    </citation>
    <scope>NUCLEOTIDE SEQUENCE [LARGE SCALE GENOMIC DNA]</scope>
    <source>
        <strain evidence="6 7">MDB1-5</strain>
    </source>
</reference>
<dbReference type="GO" id="GO:0008168">
    <property type="term" value="F:methyltransferase activity"/>
    <property type="evidence" value="ECO:0007669"/>
    <property type="project" value="UniProtKB-KW"/>
</dbReference>
<keyword evidence="7" id="KW-1185">Reference proteome</keyword>
<dbReference type="GO" id="GO:0032259">
    <property type="term" value="P:methylation"/>
    <property type="evidence" value="ECO:0007669"/>
    <property type="project" value="UniProtKB-KW"/>
</dbReference>
<feature type="domain" description="Methyltransferase" evidence="5">
    <location>
        <begin position="80"/>
        <end position="170"/>
    </location>
</feature>
<dbReference type="CDD" id="cd02440">
    <property type="entry name" value="AdoMet_MTases"/>
    <property type="match status" value="1"/>
</dbReference>
<proteinExistence type="predicted"/>
<dbReference type="PANTHER" id="PTHR43464">
    <property type="entry name" value="METHYLTRANSFERASE"/>
    <property type="match status" value="1"/>
</dbReference>